<accession>A0A8U0I0P7</accession>
<keyword evidence="3" id="KW-0479">Metal-binding</keyword>
<dbReference type="SMART" id="SM01329">
    <property type="entry name" value="Iso_dh"/>
    <property type="match status" value="1"/>
</dbReference>
<dbReference type="Gene3D" id="3.40.718.10">
    <property type="entry name" value="Isopropylmalate Dehydrogenase"/>
    <property type="match status" value="1"/>
</dbReference>
<dbReference type="GeneID" id="72187808"/>
<evidence type="ECO:0000256" key="6">
    <source>
        <dbReference type="ARBA" id="ARBA00023211"/>
    </source>
</evidence>
<keyword evidence="9" id="KW-0614">Plasmid</keyword>
<dbReference type="RefSeq" id="WP_248652781.1">
    <property type="nucleotide sequence ID" value="NZ_CP096661.1"/>
</dbReference>
<dbReference type="PANTHER" id="PTHR43275">
    <property type="entry name" value="D-MALATE DEHYDROGENASE [DECARBOXYLATING]"/>
    <property type="match status" value="1"/>
</dbReference>
<feature type="domain" description="Isopropylmalate dehydrogenase-like" evidence="8">
    <location>
        <begin position="4"/>
        <end position="347"/>
    </location>
</feature>
<dbReference type="KEGG" id="halx:M0R89_21375"/>
<dbReference type="InterPro" id="IPR019818">
    <property type="entry name" value="IsoCit/isopropylmalate_DH_CS"/>
</dbReference>
<evidence type="ECO:0000256" key="1">
    <source>
        <dbReference type="ARBA" id="ARBA00001936"/>
    </source>
</evidence>
<keyword evidence="5" id="KW-0520">NAD</keyword>
<evidence type="ECO:0000256" key="7">
    <source>
        <dbReference type="SAM" id="MobiDB-lite"/>
    </source>
</evidence>
<dbReference type="AlphaFoldDB" id="A0A8U0I0P7"/>
<feature type="region of interest" description="Disordered" evidence="7">
    <location>
        <begin position="323"/>
        <end position="342"/>
    </location>
</feature>
<comment type="cofactor">
    <cofactor evidence="1">
        <name>Mn(2+)</name>
        <dbReference type="ChEBI" id="CHEBI:29035"/>
    </cofactor>
</comment>
<evidence type="ECO:0000256" key="4">
    <source>
        <dbReference type="ARBA" id="ARBA00023002"/>
    </source>
</evidence>
<evidence type="ECO:0000259" key="8">
    <source>
        <dbReference type="SMART" id="SM01329"/>
    </source>
</evidence>
<dbReference type="EMBL" id="CP096661">
    <property type="protein sequence ID" value="UPV76748.1"/>
    <property type="molecule type" value="Genomic_DNA"/>
</dbReference>
<name>A0A8U0I0P7_9EURY</name>
<reference evidence="9 10" key="1">
    <citation type="submission" date="2022-04" db="EMBL/GenBank/DDBJ databases">
        <title>Diverse halophilic archaea isolated from saline environments.</title>
        <authorList>
            <person name="Cui H.-L."/>
        </authorList>
    </citation>
    <scope>NUCLEOTIDE SEQUENCE [LARGE SCALE GENOMIC DNA]</scope>
    <source>
        <strain evidence="9 10">XZYJT49</strain>
        <plasmid evidence="9 10">unnamed2</plasmid>
    </source>
</reference>
<dbReference type="PANTHER" id="PTHR43275:SF1">
    <property type="entry name" value="D-MALATE DEHYDROGENASE [DECARBOXYLATING]"/>
    <property type="match status" value="1"/>
</dbReference>
<dbReference type="InterPro" id="IPR050501">
    <property type="entry name" value="ICDH/IPMDH"/>
</dbReference>
<dbReference type="GO" id="GO:0000287">
    <property type="term" value="F:magnesium ion binding"/>
    <property type="evidence" value="ECO:0007669"/>
    <property type="project" value="InterPro"/>
</dbReference>
<dbReference type="InterPro" id="IPR024084">
    <property type="entry name" value="IsoPropMal-DH-like_dom"/>
</dbReference>
<evidence type="ECO:0000256" key="3">
    <source>
        <dbReference type="ARBA" id="ARBA00022723"/>
    </source>
</evidence>
<dbReference type="Proteomes" id="UP000830729">
    <property type="component" value="Plasmid unnamed2"/>
</dbReference>
<keyword evidence="4" id="KW-0560">Oxidoreductase</keyword>
<comment type="cofactor">
    <cofactor evidence="2">
        <name>Mg(2+)</name>
        <dbReference type="ChEBI" id="CHEBI:18420"/>
    </cofactor>
</comment>
<geneLocation type="plasmid" evidence="9 10">
    <name>unnamed2</name>
</geneLocation>
<evidence type="ECO:0000256" key="5">
    <source>
        <dbReference type="ARBA" id="ARBA00023027"/>
    </source>
</evidence>
<gene>
    <name evidence="9" type="ORF">M0R89_21375</name>
</gene>
<evidence type="ECO:0000313" key="10">
    <source>
        <dbReference type="Proteomes" id="UP000830729"/>
    </source>
</evidence>
<dbReference type="PROSITE" id="PS00470">
    <property type="entry name" value="IDH_IMDH"/>
    <property type="match status" value="1"/>
</dbReference>
<sequence>MAYEIATIPGDGIGPEVVDAALPLFEDAADAAGFSFETDRFDWGSERYVEEGAMMPDDGLDRLESYDSILLGAVGHPEVPDHVTLHGLLLPIRKGFDQGICKRPSVLFDGIESPLRGYEGGDIDFVVYRENTEGEYADVGGREHLGFDNDVAVQSGVFTRDATERIVRAAFDAAAEREGKVTSITKSNAQAHSMVFWDDIVEEIGEEYPDIEVERLLVDAASMDFIRRPEEFDVVVASNLFGDILTDIGAIVTGSMGLAPSANVNPDGEYPSMFEPVHGSAPDIVGKGVANPLATVLSGSMLFEHLGEQAAADALWDAVTDQVADPDAPRTPDLGGEAATEDVVADLRDRLSV</sequence>
<proteinExistence type="predicted"/>
<keyword evidence="6" id="KW-0464">Manganese</keyword>
<organism evidence="9 10">
    <name type="scientific">Halorussus limi</name>
    <dbReference type="NCBI Taxonomy" id="2938695"/>
    <lineage>
        <taxon>Archaea</taxon>
        <taxon>Methanobacteriati</taxon>
        <taxon>Methanobacteriota</taxon>
        <taxon>Stenosarchaea group</taxon>
        <taxon>Halobacteria</taxon>
        <taxon>Halobacteriales</taxon>
        <taxon>Haladaptataceae</taxon>
        <taxon>Halorussus</taxon>
    </lineage>
</organism>
<dbReference type="Pfam" id="PF00180">
    <property type="entry name" value="Iso_dh"/>
    <property type="match status" value="1"/>
</dbReference>
<protein>
    <submittedName>
        <fullName evidence="9">Isocitrate/isopropylmalate family dehydrogenase</fullName>
    </submittedName>
</protein>
<dbReference type="SUPFAM" id="SSF53659">
    <property type="entry name" value="Isocitrate/Isopropylmalate dehydrogenase-like"/>
    <property type="match status" value="1"/>
</dbReference>
<keyword evidence="10" id="KW-1185">Reference proteome</keyword>
<evidence type="ECO:0000313" key="9">
    <source>
        <dbReference type="EMBL" id="UPV76748.1"/>
    </source>
</evidence>
<evidence type="ECO:0000256" key="2">
    <source>
        <dbReference type="ARBA" id="ARBA00001946"/>
    </source>
</evidence>
<dbReference type="GO" id="GO:0016616">
    <property type="term" value="F:oxidoreductase activity, acting on the CH-OH group of donors, NAD or NADP as acceptor"/>
    <property type="evidence" value="ECO:0007669"/>
    <property type="project" value="InterPro"/>
</dbReference>
<dbReference type="GO" id="GO:0051287">
    <property type="term" value="F:NAD binding"/>
    <property type="evidence" value="ECO:0007669"/>
    <property type="project" value="InterPro"/>
</dbReference>